<dbReference type="Proteomes" id="UP001595975">
    <property type="component" value="Unassembled WGS sequence"/>
</dbReference>
<keyword evidence="4" id="KW-1185">Reference proteome</keyword>
<feature type="domain" description="Allene oxide cyclase barrel-like" evidence="2">
    <location>
        <begin position="91"/>
        <end position="167"/>
    </location>
</feature>
<keyword evidence="1" id="KW-0732">Signal</keyword>
<sequence length="187" mass="20273">MPLRIEGWKRTTAVLASLAACVTVTTLGAGPVSASEEGPAKPHRGCVTYHFTEVMTKLETNGTPGIDVPAGFEATWLDYLYPFGAETVPANQVGTATGNMDILEVQAPGGHGIEYQYELFHLADGVFTAQSAFDRALVINGSWITQPVQGLTGRYAGWKGTWTWRAVPGDNADHWPNFEDKFTLCPR</sequence>
<comment type="caution">
    <text evidence="3">The sequence shown here is derived from an EMBL/GenBank/DDBJ whole genome shotgun (WGS) entry which is preliminary data.</text>
</comment>
<dbReference type="EMBL" id="JBHSOF010000012">
    <property type="protein sequence ID" value="MFC5663839.1"/>
    <property type="molecule type" value="Genomic_DNA"/>
</dbReference>
<evidence type="ECO:0000313" key="4">
    <source>
        <dbReference type="Proteomes" id="UP001595975"/>
    </source>
</evidence>
<organism evidence="3 4">
    <name type="scientific">Kitasatospora misakiensis</name>
    <dbReference type="NCBI Taxonomy" id="67330"/>
    <lineage>
        <taxon>Bacteria</taxon>
        <taxon>Bacillati</taxon>
        <taxon>Actinomycetota</taxon>
        <taxon>Actinomycetes</taxon>
        <taxon>Kitasatosporales</taxon>
        <taxon>Streptomycetaceae</taxon>
        <taxon>Kitasatospora</taxon>
    </lineage>
</organism>
<reference evidence="4" key="1">
    <citation type="journal article" date="2019" name="Int. J. Syst. Evol. Microbiol.">
        <title>The Global Catalogue of Microorganisms (GCM) 10K type strain sequencing project: providing services to taxonomists for standard genome sequencing and annotation.</title>
        <authorList>
            <consortium name="The Broad Institute Genomics Platform"/>
            <consortium name="The Broad Institute Genome Sequencing Center for Infectious Disease"/>
            <person name="Wu L."/>
            <person name="Ma J."/>
        </authorList>
    </citation>
    <scope>NUCLEOTIDE SEQUENCE [LARGE SCALE GENOMIC DNA]</scope>
    <source>
        <strain evidence="4">CGMCC 4.1437</strain>
    </source>
</reference>
<evidence type="ECO:0000256" key="1">
    <source>
        <dbReference type="SAM" id="SignalP"/>
    </source>
</evidence>
<evidence type="ECO:0000313" key="3">
    <source>
        <dbReference type="EMBL" id="MFC5663839.1"/>
    </source>
</evidence>
<dbReference type="RefSeq" id="WP_380225533.1">
    <property type="nucleotide sequence ID" value="NZ_JBHSOF010000012.1"/>
</dbReference>
<feature type="signal peptide" evidence="1">
    <location>
        <begin position="1"/>
        <end position="34"/>
    </location>
</feature>
<protein>
    <recommendedName>
        <fullName evidence="2">Allene oxide cyclase barrel-like domain-containing protein</fullName>
    </recommendedName>
</protein>
<name>A0ABW0X3W2_9ACTN</name>
<proteinExistence type="predicted"/>
<gene>
    <name evidence="3" type="ORF">ACFP3U_12700</name>
</gene>
<dbReference type="PROSITE" id="PS51257">
    <property type="entry name" value="PROKAR_LIPOPROTEIN"/>
    <property type="match status" value="1"/>
</dbReference>
<dbReference type="Pfam" id="PF18678">
    <property type="entry name" value="AOC_like"/>
    <property type="match status" value="1"/>
</dbReference>
<evidence type="ECO:0000259" key="2">
    <source>
        <dbReference type="Pfam" id="PF18678"/>
    </source>
</evidence>
<accession>A0ABW0X3W2</accession>
<dbReference type="InterPro" id="IPR041013">
    <property type="entry name" value="AOC-like"/>
</dbReference>
<feature type="chain" id="PRO_5045889200" description="Allene oxide cyclase barrel-like domain-containing protein" evidence="1">
    <location>
        <begin position="35"/>
        <end position="187"/>
    </location>
</feature>